<reference evidence="3 4" key="1">
    <citation type="journal article" date="2016" name="Nat. Commun.">
        <title>Thousands of microbial genomes shed light on interconnected biogeochemical processes in an aquifer system.</title>
        <authorList>
            <person name="Anantharaman K."/>
            <person name="Brown C.T."/>
            <person name="Hug L.A."/>
            <person name="Sharon I."/>
            <person name="Castelle C.J."/>
            <person name="Probst A.J."/>
            <person name="Thomas B.C."/>
            <person name="Singh A."/>
            <person name="Wilkins M.J."/>
            <person name="Karaoz U."/>
            <person name="Brodie E.L."/>
            <person name="Williams K.H."/>
            <person name="Hubbard S.S."/>
            <person name="Banfield J.F."/>
        </authorList>
    </citation>
    <scope>NUCLEOTIDE SEQUENCE [LARGE SCALE GENOMIC DNA]</scope>
</reference>
<evidence type="ECO:0000313" key="3">
    <source>
        <dbReference type="EMBL" id="OGG27364.1"/>
    </source>
</evidence>
<comment type="similarity">
    <text evidence="1 2">Belongs to the phD/YefM antitoxin family.</text>
</comment>
<comment type="function">
    <text evidence="2">Antitoxin component of a type II toxin-antitoxin (TA) system.</text>
</comment>
<evidence type="ECO:0000256" key="2">
    <source>
        <dbReference type="RuleBase" id="RU362080"/>
    </source>
</evidence>
<dbReference type="SUPFAM" id="SSF143120">
    <property type="entry name" value="YefM-like"/>
    <property type="match status" value="1"/>
</dbReference>
<dbReference type="AlphaFoldDB" id="A0A1F6ARP7"/>
<dbReference type="Pfam" id="PF02604">
    <property type="entry name" value="PhdYeFM_antitox"/>
    <property type="match status" value="1"/>
</dbReference>
<organism evidence="3 4">
    <name type="scientific">Candidatus Gottesmanbacteria bacterium RIFCSPLOWO2_01_FULL_39_12b</name>
    <dbReference type="NCBI Taxonomy" id="1798388"/>
    <lineage>
        <taxon>Bacteria</taxon>
        <taxon>Candidatus Gottesmaniibacteriota</taxon>
    </lineage>
</organism>
<name>A0A1F6ARP7_9BACT</name>
<accession>A0A1F6ARP7</accession>
<dbReference type="InterPro" id="IPR006442">
    <property type="entry name" value="Antitoxin_Phd/YefM"/>
</dbReference>
<sequence length="104" mass="12317">MIQTVSAQDVRNKFAEVLNTAVYGSTNVVITRFNKPQAVIMNYKEYERLMNPRLRFTAKEWEDGFKIFDRLRTKTRNIPPEQVEKAVNEAVEEVRKEKRVQGRR</sequence>
<proteinExistence type="inferred from homology"/>
<evidence type="ECO:0000313" key="4">
    <source>
        <dbReference type="Proteomes" id="UP000176609"/>
    </source>
</evidence>
<dbReference type="Proteomes" id="UP000176609">
    <property type="component" value="Unassembled WGS sequence"/>
</dbReference>
<comment type="caution">
    <text evidence="3">The sequence shown here is derived from an EMBL/GenBank/DDBJ whole genome shotgun (WGS) entry which is preliminary data.</text>
</comment>
<dbReference type="NCBIfam" id="TIGR01552">
    <property type="entry name" value="phd_fam"/>
    <property type="match status" value="1"/>
</dbReference>
<evidence type="ECO:0000256" key="1">
    <source>
        <dbReference type="ARBA" id="ARBA00009981"/>
    </source>
</evidence>
<protein>
    <recommendedName>
        <fullName evidence="2">Antitoxin</fullName>
    </recommendedName>
</protein>
<dbReference type="Gene3D" id="3.40.1620.10">
    <property type="entry name" value="YefM-like domain"/>
    <property type="match status" value="1"/>
</dbReference>
<dbReference type="InterPro" id="IPR036165">
    <property type="entry name" value="YefM-like_sf"/>
</dbReference>
<gene>
    <name evidence="3" type="ORF">A2960_00160</name>
</gene>
<dbReference type="EMBL" id="MFJR01000003">
    <property type="protein sequence ID" value="OGG27364.1"/>
    <property type="molecule type" value="Genomic_DNA"/>
</dbReference>